<organism evidence="2 3">
    <name type="scientific">Pseudo-nitzschia multistriata</name>
    <dbReference type="NCBI Taxonomy" id="183589"/>
    <lineage>
        <taxon>Eukaryota</taxon>
        <taxon>Sar</taxon>
        <taxon>Stramenopiles</taxon>
        <taxon>Ochrophyta</taxon>
        <taxon>Bacillariophyta</taxon>
        <taxon>Bacillariophyceae</taxon>
        <taxon>Bacillariophycidae</taxon>
        <taxon>Bacillariales</taxon>
        <taxon>Bacillariaceae</taxon>
        <taxon>Pseudo-nitzschia</taxon>
    </lineage>
</organism>
<keyword evidence="3" id="KW-1185">Reference proteome</keyword>
<feature type="compositionally biased region" description="Low complexity" evidence="1">
    <location>
        <begin position="149"/>
        <end position="169"/>
    </location>
</feature>
<dbReference type="Proteomes" id="UP000291116">
    <property type="component" value="Unassembled WGS sequence"/>
</dbReference>
<dbReference type="EMBL" id="CAACVS010000663">
    <property type="protein sequence ID" value="VEU44756.1"/>
    <property type="molecule type" value="Genomic_DNA"/>
</dbReference>
<dbReference type="AlphaFoldDB" id="A0A448ZRW1"/>
<name>A0A448ZRW1_9STRA</name>
<proteinExistence type="predicted"/>
<sequence length="225" mass="24467">MGASRKTPRPSLLPCTEHLSNQQRSRNAATDRFHSSIHPSYSTLSFTNRYFPNMSLYEDSKQTLLPRPFADPPSSRDRSSSIIRGWVGSTSIQHTARGLHHSGSFSMMVRTTSNPSSPPHRARSLSYFHTSSVRRSAAEPPSTCSAFSAETATATGSTSIASTTASGRRSASEIPMTPVPHPTSSMRRGWLVLEERSFAISPEISATNSSVSGLGQRRGLRMAIV</sequence>
<evidence type="ECO:0000313" key="2">
    <source>
        <dbReference type="EMBL" id="VEU44756.1"/>
    </source>
</evidence>
<reference evidence="2 3" key="1">
    <citation type="submission" date="2019-01" db="EMBL/GenBank/DDBJ databases">
        <authorList>
            <person name="Ferrante I. M."/>
        </authorList>
    </citation>
    <scope>NUCLEOTIDE SEQUENCE [LARGE SCALE GENOMIC DNA]</scope>
    <source>
        <strain evidence="2 3">B856</strain>
    </source>
</reference>
<evidence type="ECO:0000256" key="1">
    <source>
        <dbReference type="SAM" id="MobiDB-lite"/>
    </source>
</evidence>
<accession>A0A448ZRW1</accession>
<protein>
    <submittedName>
        <fullName evidence="2">Uncharacterized protein</fullName>
    </submittedName>
</protein>
<feature type="region of interest" description="Disordered" evidence="1">
    <location>
        <begin position="1"/>
        <end position="34"/>
    </location>
</feature>
<evidence type="ECO:0000313" key="3">
    <source>
        <dbReference type="Proteomes" id="UP000291116"/>
    </source>
</evidence>
<gene>
    <name evidence="2" type="ORF">PSNMU_V1.4_AUG-EV-PASAV3_0118900</name>
</gene>
<feature type="compositionally biased region" description="Polar residues" evidence="1">
    <location>
        <begin position="18"/>
        <end position="28"/>
    </location>
</feature>
<feature type="region of interest" description="Disordered" evidence="1">
    <location>
        <begin position="149"/>
        <end position="183"/>
    </location>
</feature>